<dbReference type="PATRIC" id="fig|1423738.3.peg.1213"/>
<dbReference type="GO" id="GO:0016757">
    <property type="term" value="F:glycosyltransferase activity"/>
    <property type="evidence" value="ECO:0007669"/>
    <property type="project" value="UniProtKB-KW"/>
</dbReference>
<name>A0A0R2BER9_9LACO</name>
<dbReference type="Pfam" id="PF00535">
    <property type="entry name" value="Glycos_transf_2"/>
    <property type="match status" value="1"/>
</dbReference>
<evidence type="ECO:0000313" key="4">
    <source>
        <dbReference type="EMBL" id="KRM78175.1"/>
    </source>
</evidence>
<dbReference type="InterPro" id="IPR001173">
    <property type="entry name" value="Glyco_trans_2-like"/>
</dbReference>
<dbReference type="PANTHER" id="PTHR22916">
    <property type="entry name" value="GLYCOSYLTRANSFERASE"/>
    <property type="match status" value="1"/>
</dbReference>
<evidence type="ECO:0000313" key="5">
    <source>
        <dbReference type="Proteomes" id="UP000051813"/>
    </source>
</evidence>
<sequence>MPKISIIVPVYQVEKYLEKCVNSILVQTFTDFELILVDDGSTDRGPEMCDQYAKQDVRVKVIHKKNGGLSDARNAGIDVAQGEYLGFVDSDDYIAPDMYELLYRDITKENADLAICGIYHVYEGKQPKKKKNIYLVVDANRALEIIFHGNVISDHAVNKLYKRKIFNSLRYSVGNYHEDSIIIVDILDKCRKVVIDSTQKYYYYHRDDSITSQSFSRKHLAYITAWENNEIKVQSRTKDLDIAAHQRVCFANFLVLDKIVKSNMENEVPETREIICYLRHNYKFILKNPIFTKSRKVALTGLMFNIKCYKFFVQLQSSFITKSNK</sequence>
<dbReference type="PANTHER" id="PTHR22916:SF51">
    <property type="entry name" value="GLYCOSYLTRANSFERASE EPSH-RELATED"/>
    <property type="match status" value="1"/>
</dbReference>
<proteinExistence type="predicted"/>
<dbReference type="CDD" id="cd00761">
    <property type="entry name" value="Glyco_tranf_GTA_type"/>
    <property type="match status" value="1"/>
</dbReference>
<keyword evidence="5" id="KW-1185">Reference proteome</keyword>
<dbReference type="InterPro" id="IPR029044">
    <property type="entry name" value="Nucleotide-diphossugar_trans"/>
</dbReference>
<organism evidence="4 5">
    <name type="scientific">Lapidilactobacillus dextrinicus DSM 20335</name>
    <dbReference type="NCBI Taxonomy" id="1423738"/>
    <lineage>
        <taxon>Bacteria</taxon>
        <taxon>Bacillati</taxon>
        <taxon>Bacillota</taxon>
        <taxon>Bacilli</taxon>
        <taxon>Lactobacillales</taxon>
        <taxon>Lactobacillaceae</taxon>
        <taxon>Lapidilactobacillus</taxon>
    </lineage>
</organism>
<keyword evidence="1" id="KW-0328">Glycosyltransferase</keyword>
<dbReference type="AlphaFoldDB" id="A0A0R2BER9"/>
<dbReference type="Proteomes" id="UP000051813">
    <property type="component" value="Unassembled WGS sequence"/>
</dbReference>
<feature type="domain" description="Glycosyltransferase 2-like" evidence="3">
    <location>
        <begin position="5"/>
        <end position="168"/>
    </location>
</feature>
<dbReference type="STRING" id="1423738.FC84_GL001197"/>
<protein>
    <recommendedName>
        <fullName evidence="3">Glycosyltransferase 2-like domain-containing protein</fullName>
    </recommendedName>
</protein>
<dbReference type="EMBL" id="AYYK01000025">
    <property type="protein sequence ID" value="KRM78175.1"/>
    <property type="molecule type" value="Genomic_DNA"/>
</dbReference>
<dbReference type="RefSeq" id="WP_057757714.1">
    <property type="nucleotide sequence ID" value="NZ_AYYK01000025.1"/>
</dbReference>
<dbReference type="SUPFAM" id="SSF53448">
    <property type="entry name" value="Nucleotide-diphospho-sugar transferases"/>
    <property type="match status" value="1"/>
</dbReference>
<comment type="caution">
    <text evidence="4">The sequence shown here is derived from an EMBL/GenBank/DDBJ whole genome shotgun (WGS) entry which is preliminary data.</text>
</comment>
<reference evidence="4 5" key="1">
    <citation type="journal article" date="2015" name="Genome Announc.">
        <title>Expanding the biotechnology potential of lactobacilli through comparative genomics of 213 strains and associated genera.</title>
        <authorList>
            <person name="Sun Z."/>
            <person name="Harris H.M."/>
            <person name="McCann A."/>
            <person name="Guo C."/>
            <person name="Argimon S."/>
            <person name="Zhang W."/>
            <person name="Yang X."/>
            <person name="Jeffery I.B."/>
            <person name="Cooney J.C."/>
            <person name="Kagawa T.F."/>
            <person name="Liu W."/>
            <person name="Song Y."/>
            <person name="Salvetti E."/>
            <person name="Wrobel A."/>
            <person name="Rasinkangas P."/>
            <person name="Parkhill J."/>
            <person name="Rea M.C."/>
            <person name="O'Sullivan O."/>
            <person name="Ritari J."/>
            <person name="Douillard F.P."/>
            <person name="Paul Ross R."/>
            <person name="Yang R."/>
            <person name="Briner A.E."/>
            <person name="Felis G.E."/>
            <person name="de Vos W.M."/>
            <person name="Barrangou R."/>
            <person name="Klaenhammer T.R."/>
            <person name="Caufield P.W."/>
            <person name="Cui Y."/>
            <person name="Zhang H."/>
            <person name="O'Toole P.W."/>
        </authorList>
    </citation>
    <scope>NUCLEOTIDE SEQUENCE [LARGE SCALE GENOMIC DNA]</scope>
    <source>
        <strain evidence="4 5">DSM 20335</strain>
    </source>
</reference>
<evidence type="ECO:0000256" key="1">
    <source>
        <dbReference type="ARBA" id="ARBA00022676"/>
    </source>
</evidence>
<dbReference type="Gene3D" id="3.90.550.10">
    <property type="entry name" value="Spore Coat Polysaccharide Biosynthesis Protein SpsA, Chain A"/>
    <property type="match status" value="1"/>
</dbReference>
<evidence type="ECO:0000259" key="3">
    <source>
        <dbReference type="Pfam" id="PF00535"/>
    </source>
</evidence>
<evidence type="ECO:0000256" key="2">
    <source>
        <dbReference type="ARBA" id="ARBA00022679"/>
    </source>
</evidence>
<accession>A0A0R2BER9</accession>
<gene>
    <name evidence="4" type="ORF">FC84_GL001197</name>
</gene>
<dbReference type="OrthoDB" id="396512at2"/>
<keyword evidence="2" id="KW-0808">Transferase</keyword>